<evidence type="ECO:0000256" key="4">
    <source>
        <dbReference type="ARBA" id="ARBA00023015"/>
    </source>
</evidence>
<comment type="similarity">
    <text evidence="1 6">Belongs to the NusB family.</text>
</comment>
<dbReference type="SUPFAM" id="SSF48013">
    <property type="entry name" value="NusB-like"/>
    <property type="match status" value="1"/>
</dbReference>
<evidence type="ECO:0000313" key="8">
    <source>
        <dbReference type="EMBL" id="QPC46824.1"/>
    </source>
</evidence>
<dbReference type="PANTHER" id="PTHR11078">
    <property type="entry name" value="N UTILIZATION SUBSTANCE PROTEIN B-RELATED"/>
    <property type="match status" value="1"/>
</dbReference>
<evidence type="ECO:0000256" key="6">
    <source>
        <dbReference type="HAMAP-Rule" id="MF_00073"/>
    </source>
</evidence>
<reference evidence="8 9" key="1">
    <citation type="submission" date="2019-07" db="EMBL/GenBank/DDBJ databases">
        <title>Genome sequence of 2 isolates from Red Sea Mangroves.</title>
        <authorList>
            <person name="Sefrji F."/>
            <person name="Michoud G."/>
            <person name="Merlino G."/>
            <person name="Daffonchio D."/>
        </authorList>
    </citation>
    <scope>NUCLEOTIDE SEQUENCE [LARGE SCALE GENOMIC DNA]</scope>
    <source>
        <strain evidence="8 9">R1DC41</strain>
    </source>
</reference>
<dbReference type="EMBL" id="CP049742">
    <property type="protein sequence ID" value="QPC46824.1"/>
    <property type="molecule type" value="Genomic_DNA"/>
</dbReference>
<evidence type="ECO:0000256" key="1">
    <source>
        <dbReference type="ARBA" id="ARBA00005952"/>
    </source>
</evidence>
<dbReference type="Pfam" id="PF01029">
    <property type="entry name" value="NusB"/>
    <property type="match status" value="1"/>
</dbReference>
<dbReference type="InterPro" id="IPR011605">
    <property type="entry name" value="NusB_fam"/>
</dbReference>
<evidence type="ECO:0000313" key="9">
    <source>
        <dbReference type="Proteomes" id="UP000593626"/>
    </source>
</evidence>
<protein>
    <recommendedName>
        <fullName evidence="6">Transcription antitermination protein NusB</fullName>
    </recommendedName>
    <alternativeName>
        <fullName evidence="6">Antitermination factor NusB</fullName>
    </alternativeName>
</protein>
<evidence type="ECO:0000259" key="7">
    <source>
        <dbReference type="Pfam" id="PF01029"/>
    </source>
</evidence>
<comment type="function">
    <text evidence="6">Involved in transcription antitermination. Required for transcription of ribosomal RNA (rRNA) genes. Binds specifically to the boxA antiterminator sequence of the ribosomal RNA (rrn) operons.</text>
</comment>
<accession>A0A7S8CBA7</accession>
<keyword evidence="5 6" id="KW-0804">Transcription</keyword>
<dbReference type="GO" id="GO:0006353">
    <property type="term" value="P:DNA-templated transcription termination"/>
    <property type="evidence" value="ECO:0007669"/>
    <property type="project" value="UniProtKB-UniRule"/>
</dbReference>
<evidence type="ECO:0000256" key="5">
    <source>
        <dbReference type="ARBA" id="ARBA00023163"/>
    </source>
</evidence>
<dbReference type="RefSeq" id="WP_239674361.1">
    <property type="nucleotide sequence ID" value="NZ_CP049742.1"/>
</dbReference>
<dbReference type="Proteomes" id="UP000593626">
    <property type="component" value="Chromosome"/>
</dbReference>
<keyword evidence="4 6" id="KW-0805">Transcription regulation</keyword>
<keyword evidence="2 6" id="KW-0889">Transcription antitermination</keyword>
<evidence type="ECO:0000256" key="2">
    <source>
        <dbReference type="ARBA" id="ARBA00022814"/>
    </source>
</evidence>
<name>A0A7S8CBA7_9BACI</name>
<sequence>MKRREARTKALQVLFQLDGSDLTVKEALSHVVEDEQVDTFLSSLVEGTWENKEEIDQTIQSNLENWTVNRLAKIDRNVIRLATYELKFQTETPDKVVMNEAVEIAKTFGDDQSSKFVNSVLAKIHQG</sequence>
<evidence type="ECO:0000256" key="3">
    <source>
        <dbReference type="ARBA" id="ARBA00022884"/>
    </source>
</evidence>
<proteinExistence type="inferred from homology"/>
<dbReference type="InterPro" id="IPR006027">
    <property type="entry name" value="NusB_RsmB_TIM44"/>
</dbReference>
<keyword evidence="9" id="KW-1185">Reference proteome</keyword>
<dbReference type="NCBIfam" id="TIGR01951">
    <property type="entry name" value="nusB"/>
    <property type="match status" value="1"/>
</dbReference>
<dbReference type="PANTHER" id="PTHR11078:SF3">
    <property type="entry name" value="ANTITERMINATION NUSB DOMAIN-CONTAINING PROTEIN"/>
    <property type="match status" value="1"/>
</dbReference>
<dbReference type="AlphaFoldDB" id="A0A7S8CBA7"/>
<keyword evidence="3 6" id="KW-0694">RNA-binding</keyword>
<dbReference type="InterPro" id="IPR035926">
    <property type="entry name" value="NusB-like_sf"/>
</dbReference>
<dbReference type="CDD" id="cd00619">
    <property type="entry name" value="Terminator_NusB"/>
    <property type="match status" value="1"/>
</dbReference>
<gene>
    <name evidence="6 8" type="primary">nusB</name>
    <name evidence="8" type="ORF">G8O30_07540</name>
</gene>
<feature type="domain" description="NusB/RsmB/TIM44" evidence="7">
    <location>
        <begin position="4"/>
        <end position="125"/>
    </location>
</feature>
<organism evidence="8 9">
    <name type="scientific">Mangrovibacillus cuniculi</name>
    <dbReference type="NCBI Taxonomy" id="2593652"/>
    <lineage>
        <taxon>Bacteria</taxon>
        <taxon>Bacillati</taxon>
        <taxon>Bacillota</taxon>
        <taxon>Bacilli</taxon>
        <taxon>Bacillales</taxon>
        <taxon>Bacillaceae</taxon>
        <taxon>Mangrovibacillus</taxon>
    </lineage>
</organism>
<dbReference type="Gene3D" id="1.10.940.10">
    <property type="entry name" value="NusB-like"/>
    <property type="match status" value="1"/>
</dbReference>
<dbReference type="KEGG" id="mcui:G8O30_07540"/>
<dbReference type="GO" id="GO:0005829">
    <property type="term" value="C:cytosol"/>
    <property type="evidence" value="ECO:0007669"/>
    <property type="project" value="TreeGrafter"/>
</dbReference>
<dbReference type="GO" id="GO:0031564">
    <property type="term" value="P:transcription antitermination"/>
    <property type="evidence" value="ECO:0007669"/>
    <property type="project" value="UniProtKB-KW"/>
</dbReference>
<dbReference type="GO" id="GO:0003723">
    <property type="term" value="F:RNA binding"/>
    <property type="evidence" value="ECO:0007669"/>
    <property type="project" value="UniProtKB-UniRule"/>
</dbReference>
<dbReference type="HAMAP" id="MF_00073">
    <property type="entry name" value="NusB"/>
    <property type="match status" value="1"/>
</dbReference>